<accession>A0A0F9GM54</accession>
<sequence>MYDLDKENKLFKKKILDSYTDFEDFKKNFQDFHKLSEEAIGVVKGLFIPTTPDKIIKAVVGWGVVISLFYYLQEILLVCLSIVGWIRGWSLFTDSIGSMTIGEIIGVICSFLALVVCILAVFTIFNSTSVRFI</sequence>
<dbReference type="AlphaFoldDB" id="A0A0F9GM54"/>
<feature type="transmembrane region" description="Helical" evidence="1">
    <location>
        <begin position="59"/>
        <end position="84"/>
    </location>
</feature>
<organism evidence="2">
    <name type="scientific">marine sediment metagenome</name>
    <dbReference type="NCBI Taxonomy" id="412755"/>
    <lineage>
        <taxon>unclassified sequences</taxon>
        <taxon>metagenomes</taxon>
        <taxon>ecological metagenomes</taxon>
    </lineage>
</organism>
<evidence type="ECO:0000256" key="1">
    <source>
        <dbReference type="SAM" id="Phobius"/>
    </source>
</evidence>
<gene>
    <name evidence="2" type="ORF">LCGC14_2104400</name>
</gene>
<reference evidence="2" key="1">
    <citation type="journal article" date="2015" name="Nature">
        <title>Complex archaea that bridge the gap between prokaryotes and eukaryotes.</title>
        <authorList>
            <person name="Spang A."/>
            <person name="Saw J.H."/>
            <person name="Jorgensen S.L."/>
            <person name="Zaremba-Niedzwiedzka K."/>
            <person name="Martijn J."/>
            <person name="Lind A.E."/>
            <person name="van Eijk R."/>
            <person name="Schleper C."/>
            <person name="Guy L."/>
            <person name="Ettema T.J."/>
        </authorList>
    </citation>
    <scope>NUCLEOTIDE SEQUENCE</scope>
</reference>
<feature type="transmembrane region" description="Helical" evidence="1">
    <location>
        <begin position="104"/>
        <end position="125"/>
    </location>
</feature>
<dbReference type="EMBL" id="LAZR01025880">
    <property type="protein sequence ID" value="KKL70490.1"/>
    <property type="molecule type" value="Genomic_DNA"/>
</dbReference>
<comment type="caution">
    <text evidence="2">The sequence shown here is derived from an EMBL/GenBank/DDBJ whole genome shotgun (WGS) entry which is preliminary data.</text>
</comment>
<keyword evidence="1" id="KW-1133">Transmembrane helix</keyword>
<proteinExistence type="predicted"/>
<evidence type="ECO:0000313" key="2">
    <source>
        <dbReference type="EMBL" id="KKL70490.1"/>
    </source>
</evidence>
<protein>
    <submittedName>
        <fullName evidence="2">Uncharacterized protein</fullName>
    </submittedName>
</protein>
<name>A0A0F9GM54_9ZZZZ</name>
<keyword evidence="1" id="KW-0472">Membrane</keyword>
<keyword evidence="1" id="KW-0812">Transmembrane</keyword>